<dbReference type="GO" id="GO:0046872">
    <property type="term" value="F:metal ion binding"/>
    <property type="evidence" value="ECO:0007669"/>
    <property type="project" value="UniProtKB-KW"/>
</dbReference>
<evidence type="ECO:0000256" key="4">
    <source>
        <dbReference type="ARBA" id="ARBA00022737"/>
    </source>
</evidence>
<comment type="cofactor">
    <cofactor evidence="1">
        <name>[4Fe-4S] cluster</name>
        <dbReference type="ChEBI" id="CHEBI:49883"/>
    </cofactor>
</comment>
<feature type="domain" description="4Fe-4S ferredoxin-type" evidence="7">
    <location>
        <begin position="53"/>
        <end position="82"/>
    </location>
</feature>
<dbReference type="GO" id="GO:0043807">
    <property type="term" value="F:3-methyl-2-oxobutanoate dehydrogenase (ferredoxin) activity"/>
    <property type="evidence" value="ECO:0007669"/>
    <property type="project" value="UniProtKB-EC"/>
</dbReference>
<proteinExistence type="predicted"/>
<keyword evidence="3" id="KW-0479">Metal-binding</keyword>
<evidence type="ECO:0000256" key="5">
    <source>
        <dbReference type="ARBA" id="ARBA00023004"/>
    </source>
</evidence>
<dbReference type="EMBL" id="QNBD01000013">
    <property type="protein sequence ID" value="RKX72536.1"/>
    <property type="molecule type" value="Genomic_DNA"/>
</dbReference>
<dbReference type="NCBIfam" id="TIGR02179">
    <property type="entry name" value="PorD_KorD"/>
    <property type="match status" value="1"/>
</dbReference>
<dbReference type="Pfam" id="PF14697">
    <property type="entry name" value="Fer4_21"/>
    <property type="match status" value="1"/>
</dbReference>
<dbReference type="PANTHER" id="PTHR43724:SF1">
    <property type="entry name" value="PYRUVATE SYNTHASE SUBUNIT PORD"/>
    <property type="match status" value="1"/>
</dbReference>
<keyword evidence="8" id="KW-0560">Oxidoreductase</keyword>
<dbReference type="GO" id="GO:0051539">
    <property type="term" value="F:4 iron, 4 sulfur cluster binding"/>
    <property type="evidence" value="ECO:0007669"/>
    <property type="project" value="UniProtKB-KW"/>
</dbReference>
<reference evidence="8 9" key="1">
    <citation type="submission" date="2018-06" db="EMBL/GenBank/DDBJ databases">
        <title>Extensive metabolic versatility and redundancy in microbially diverse, dynamic hydrothermal sediments.</title>
        <authorList>
            <person name="Dombrowski N."/>
            <person name="Teske A."/>
            <person name="Baker B.J."/>
        </authorList>
    </citation>
    <scope>NUCLEOTIDE SEQUENCE [LARGE SCALE GENOMIC DNA]</scope>
    <source>
        <strain evidence="8">B10_G13</strain>
    </source>
</reference>
<dbReference type="PANTHER" id="PTHR43724">
    <property type="entry name" value="PYRUVATE SYNTHASE SUBUNIT PORD"/>
    <property type="match status" value="1"/>
</dbReference>
<evidence type="ECO:0000256" key="1">
    <source>
        <dbReference type="ARBA" id="ARBA00001966"/>
    </source>
</evidence>
<dbReference type="InterPro" id="IPR011898">
    <property type="entry name" value="PorD_KorD"/>
</dbReference>
<evidence type="ECO:0000256" key="6">
    <source>
        <dbReference type="ARBA" id="ARBA00023014"/>
    </source>
</evidence>
<comment type="caution">
    <text evidence="8">The sequence shown here is derived from an EMBL/GenBank/DDBJ whole genome shotgun (WGS) entry which is preliminary data.</text>
</comment>
<dbReference type="PROSITE" id="PS51379">
    <property type="entry name" value="4FE4S_FER_2"/>
    <property type="match status" value="2"/>
</dbReference>
<dbReference type="AlphaFoldDB" id="A0A660SR31"/>
<keyword evidence="4" id="KW-0677">Repeat</keyword>
<evidence type="ECO:0000256" key="2">
    <source>
        <dbReference type="ARBA" id="ARBA00022485"/>
    </source>
</evidence>
<feature type="domain" description="4Fe-4S ferredoxin-type" evidence="7">
    <location>
        <begin position="22"/>
        <end position="51"/>
    </location>
</feature>
<dbReference type="EC" id="1.2.7.7" evidence="8"/>
<name>A0A660SR31_UNCT6</name>
<dbReference type="Gene3D" id="3.30.70.20">
    <property type="match status" value="1"/>
</dbReference>
<dbReference type="InterPro" id="IPR017900">
    <property type="entry name" value="4Fe4S_Fe_S_CS"/>
</dbReference>
<dbReference type="PROSITE" id="PS00198">
    <property type="entry name" value="4FE4S_FER_1"/>
    <property type="match status" value="1"/>
</dbReference>
<gene>
    <name evidence="8" type="primary">vorD</name>
    <name evidence="8" type="ORF">DRP43_00520</name>
</gene>
<evidence type="ECO:0000256" key="3">
    <source>
        <dbReference type="ARBA" id="ARBA00022723"/>
    </source>
</evidence>
<dbReference type="InterPro" id="IPR017896">
    <property type="entry name" value="4Fe4S_Fe-S-bd"/>
</dbReference>
<evidence type="ECO:0000259" key="7">
    <source>
        <dbReference type="PROSITE" id="PS51379"/>
    </source>
</evidence>
<dbReference type="Proteomes" id="UP000271125">
    <property type="component" value="Unassembled WGS sequence"/>
</dbReference>
<evidence type="ECO:0000313" key="9">
    <source>
        <dbReference type="Proteomes" id="UP000271125"/>
    </source>
</evidence>
<dbReference type="SUPFAM" id="SSF54862">
    <property type="entry name" value="4Fe-4S ferredoxins"/>
    <property type="match status" value="1"/>
</dbReference>
<keyword evidence="5" id="KW-0408">Iron</keyword>
<organism evidence="8 9">
    <name type="scientific">candidate division TA06 bacterium</name>
    <dbReference type="NCBI Taxonomy" id="2250710"/>
    <lineage>
        <taxon>Bacteria</taxon>
        <taxon>Bacteria division TA06</taxon>
    </lineage>
</organism>
<keyword evidence="6" id="KW-0411">Iron-sulfur</keyword>
<sequence length="83" mass="9281">MPDMVASLGSMASNKTASWRNLKPIIDESKCIKCFICWKFCPDAAIDFIDENTSPKINYDYCKGCGICAEECPVNCISMIEEE</sequence>
<evidence type="ECO:0000313" key="8">
    <source>
        <dbReference type="EMBL" id="RKX72536.1"/>
    </source>
</evidence>
<keyword evidence="2" id="KW-0004">4Fe-4S</keyword>
<protein>
    <submittedName>
        <fullName evidence="8">2-ketoisovalerate ferredoxin oxidoreductase</fullName>
        <ecNumber evidence="8">1.2.7.7</ecNumber>
    </submittedName>
</protein>
<accession>A0A660SR31</accession>